<sequence>MAIVKVDIEKLLELGAHFGHQNRRWNPKMEDYIYGLKDGVRVFDLVKTVSALEKALAVVTEASKGGKVILFVGTKKQIKDKIKEVGLATGCPYVDLRWLGGTLTNFEQIRRSIRRMGEMKEAQKEGKYKDRTKKERLLIDREIEKMDKRFGGISGLESLPDLMIIFDIHRENSALREANFKKVDTVGIVDSNSDPSLVTWPVPMNDDAAGALEYVLDLFKEAVMAGRKSPARKAASGKLKKK</sequence>
<dbReference type="GO" id="GO:0015935">
    <property type="term" value="C:small ribosomal subunit"/>
    <property type="evidence" value="ECO:0007669"/>
    <property type="project" value="InterPro"/>
</dbReference>
<dbReference type="HAMAP" id="MF_00291_B">
    <property type="entry name" value="Ribosomal_uS2_B"/>
    <property type="match status" value="1"/>
</dbReference>
<dbReference type="SUPFAM" id="SSF52313">
    <property type="entry name" value="Ribosomal protein S2"/>
    <property type="match status" value="1"/>
</dbReference>
<keyword evidence="3 5" id="KW-0687">Ribonucleoprotein</keyword>
<gene>
    <name evidence="5" type="primary">rpsB</name>
    <name evidence="6" type="ORF">UV74_C0013G0071</name>
</gene>
<evidence type="ECO:0000313" key="7">
    <source>
        <dbReference type="Proteomes" id="UP000034090"/>
    </source>
</evidence>
<dbReference type="CDD" id="cd01425">
    <property type="entry name" value="RPS2"/>
    <property type="match status" value="1"/>
</dbReference>
<keyword evidence="2 5" id="KW-0689">Ribosomal protein</keyword>
<evidence type="ECO:0000256" key="3">
    <source>
        <dbReference type="ARBA" id="ARBA00023274"/>
    </source>
</evidence>
<evidence type="ECO:0000256" key="4">
    <source>
        <dbReference type="ARBA" id="ARBA00035256"/>
    </source>
</evidence>
<dbReference type="PANTHER" id="PTHR12534:SF0">
    <property type="entry name" value="SMALL RIBOSOMAL SUBUNIT PROTEIN US2M"/>
    <property type="match status" value="1"/>
</dbReference>
<dbReference type="Gene3D" id="1.10.287.610">
    <property type="entry name" value="Helix hairpin bin"/>
    <property type="match status" value="1"/>
</dbReference>
<dbReference type="Proteomes" id="UP000034090">
    <property type="component" value="Unassembled WGS sequence"/>
</dbReference>
<dbReference type="InterPro" id="IPR001865">
    <property type="entry name" value="Ribosomal_uS2"/>
</dbReference>
<dbReference type="Gene3D" id="3.40.50.10490">
    <property type="entry name" value="Glucose-6-phosphate isomerase like protein, domain 1"/>
    <property type="match status" value="1"/>
</dbReference>
<dbReference type="Pfam" id="PF00318">
    <property type="entry name" value="Ribosomal_S2"/>
    <property type="match status" value="1"/>
</dbReference>
<evidence type="ECO:0000256" key="2">
    <source>
        <dbReference type="ARBA" id="ARBA00022980"/>
    </source>
</evidence>
<dbReference type="GO" id="GO:0006412">
    <property type="term" value="P:translation"/>
    <property type="evidence" value="ECO:0007669"/>
    <property type="project" value="UniProtKB-UniRule"/>
</dbReference>
<protein>
    <recommendedName>
        <fullName evidence="4 5">Small ribosomal subunit protein uS2</fullName>
    </recommendedName>
</protein>
<dbReference type="PANTHER" id="PTHR12534">
    <property type="entry name" value="30S RIBOSOMAL PROTEIN S2 PROKARYOTIC AND ORGANELLAR"/>
    <property type="match status" value="1"/>
</dbReference>
<dbReference type="InterPro" id="IPR023591">
    <property type="entry name" value="Ribosomal_uS2_flav_dom_sf"/>
</dbReference>
<dbReference type="EMBL" id="LCFQ01000013">
    <property type="protein sequence ID" value="KKS96949.1"/>
    <property type="molecule type" value="Genomic_DNA"/>
</dbReference>
<comment type="caution">
    <text evidence="6">The sequence shown here is derived from an EMBL/GenBank/DDBJ whole genome shotgun (WGS) entry which is preliminary data.</text>
</comment>
<dbReference type="PRINTS" id="PR00395">
    <property type="entry name" value="RIBOSOMALS2"/>
</dbReference>
<comment type="similarity">
    <text evidence="1 5">Belongs to the universal ribosomal protein uS2 family.</text>
</comment>
<dbReference type="InterPro" id="IPR005706">
    <property type="entry name" value="Ribosomal_uS2_bac/mit/plastid"/>
</dbReference>
<accession>A0A0G1DGX4</accession>
<evidence type="ECO:0000256" key="5">
    <source>
        <dbReference type="HAMAP-Rule" id="MF_00291"/>
    </source>
</evidence>
<dbReference type="NCBIfam" id="TIGR01011">
    <property type="entry name" value="rpsB_bact"/>
    <property type="match status" value="1"/>
</dbReference>
<dbReference type="GO" id="GO:0003735">
    <property type="term" value="F:structural constituent of ribosome"/>
    <property type="evidence" value="ECO:0007669"/>
    <property type="project" value="InterPro"/>
</dbReference>
<name>A0A0G1DGX4_9BACT</name>
<organism evidence="6 7">
    <name type="scientific">Candidatus Woesebacteria bacterium GW2011_GWB1_43_14</name>
    <dbReference type="NCBI Taxonomy" id="1618578"/>
    <lineage>
        <taxon>Bacteria</taxon>
        <taxon>Candidatus Woeseibacteriota</taxon>
    </lineage>
</organism>
<proteinExistence type="inferred from homology"/>
<evidence type="ECO:0000256" key="1">
    <source>
        <dbReference type="ARBA" id="ARBA00006242"/>
    </source>
</evidence>
<evidence type="ECO:0000313" key="6">
    <source>
        <dbReference type="EMBL" id="KKS96949.1"/>
    </source>
</evidence>
<dbReference type="STRING" id="1618578.UV74_C0013G0071"/>
<reference evidence="6 7" key="1">
    <citation type="journal article" date="2015" name="Nature">
        <title>rRNA introns, odd ribosomes, and small enigmatic genomes across a large radiation of phyla.</title>
        <authorList>
            <person name="Brown C.T."/>
            <person name="Hug L.A."/>
            <person name="Thomas B.C."/>
            <person name="Sharon I."/>
            <person name="Castelle C.J."/>
            <person name="Singh A."/>
            <person name="Wilkins M.J."/>
            <person name="Williams K.H."/>
            <person name="Banfield J.F."/>
        </authorList>
    </citation>
    <scope>NUCLEOTIDE SEQUENCE [LARGE SCALE GENOMIC DNA]</scope>
</reference>
<dbReference type="AlphaFoldDB" id="A0A0G1DGX4"/>